<dbReference type="Pfam" id="PF00514">
    <property type="entry name" value="Arm"/>
    <property type="match status" value="2"/>
</dbReference>
<gene>
    <name evidence="6" type="ORF">IWQ62_004667</name>
</gene>
<dbReference type="Proteomes" id="UP001150925">
    <property type="component" value="Unassembled WGS sequence"/>
</dbReference>
<comment type="caution">
    <text evidence="6">The sequence shown here is derived from an EMBL/GenBank/DDBJ whole genome shotgun (WGS) entry which is preliminary data.</text>
</comment>
<dbReference type="InterPro" id="IPR000225">
    <property type="entry name" value="Armadillo"/>
</dbReference>
<dbReference type="GO" id="GO:0015031">
    <property type="term" value="P:protein transport"/>
    <property type="evidence" value="ECO:0007669"/>
    <property type="project" value="UniProtKB-KW"/>
</dbReference>
<evidence type="ECO:0000256" key="1">
    <source>
        <dbReference type="ARBA" id="ARBA00010394"/>
    </source>
</evidence>
<evidence type="ECO:0000313" key="6">
    <source>
        <dbReference type="EMBL" id="KAJ1959298.1"/>
    </source>
</evidence>
<keyword evidence="2" id="KW-0813">Transport</keyword>
<feature type="non-terminal residue" evidence="6">
    <location>
        <position position="303"/>
    </location>
</feature>
<organism evidence="6 7">
    <name type="scientific">Dispira parvispora</name>
    <dbReference type="NCBI Taxonomy" id="1520584"/>
    <lineage>
        <taxon>Eukaryota</taxon>
        <taxon>Fungi</taxon>
        <taxon>Fungi incertae sedis</taxon>
        <taxon>Zoopagomycota</taxon>
        <taxon>Kickxellomycotina</taxon>
        <taxon>Dimargaritomycetes</taxon>
        <taxon>Dimargaritales</taxon>
        <taxon>Dimargaritaceae</taxon>
        <taxon>Dispira</taxon>
    </lineage>
</organism>
<dbReference type="PANTHER" id="PTHR23316">
    <property type="entry name" value="IMPORTIN ALPHA"/>
    <property type="match status" value="1"/>
</dbReference>
<evidence type="ECO:0000256" key="2">
    <source>
        <dbReference type="ARBA" id="ARBA00022448"/>
    </source>
</evidence>
<keyword evidence="7" id="KW-1185">Reference proteome</keyword>
<dbReference type="Gene3D" id="1.25.10.10">
    <property type="entry name" value="Leucine-rich Repeat Variant"/>
    <property type="match status" value="1"/>
</dbReference>
<evidence type="ECO:0000256" key="3">
    <source>
        <dbReference type="ARBA" id="ARBA00022927"/>
    </source>
</evidence>
<dbReference type="EMBL" id="JANBPY010001627">
    <property type="protein sequence ID" value="KAJ1959298.1"/>
    <property type="molecule type" value="Genomic_DNA"/>
</dbReference>
<dbReference type="OrthoDB" id="29145at2759"/>
<accession>A0A9W8ARX0</accession>
<name>A0A9W8ARX0_9FUNG</name>
<comment type="similarity">
    <text evidence="1">Belongs to the importin alpha family.</text>
</comment>
<protein>
    <recommendedName>
        <fullName evidence="8">IBB domain-containing protein</fullName>
    </recommendedName>
</protein>
<keyword evidence="3" id="KW-0653">Protein transport</keyword>
<evidence type="ECO:0000313" key="7">
    <source>
        <dbReference type="Proteomes" id="UP001150925"/>
    </source>
</evidence>
<proteinExistence type="inferred from homology"/>
<dbReference type="PROSITE" id="PS50176">
    <property type="entry name" value="ARM_REPEAT"/>
    <property type="match status" value="1"/>
</dbReference>
<dbReference type="InterPro" id="IPR016024">
    <property type="entry name" value="ARM-type_fold"/>
</dbReference>
<dbReference type="SMART" id="SM00185">
    <property type="entry name" value="ARM"/>
    <property type="match status" value="4"/>
</dbReference>
<reference evidence="6" key="1">
    <citation type="submission" date="2022-07" db="EMBL/GenBank/DDBJ databases">
        <title>Phylogenomic reconstructions and comparative analyses of Kickxellomycotina fungi.</title>
        <authorList>
            <person name="Reynolds N.K."/>
            <person name="Stajich J.E."/>
            <person name="Barry K."/>
            <person name="Grigoriev I.V."/>
            <person name="Crous P."/>
            <person name="Smith M.E."/>
        </authorList>
    </citation>
    <scope>NUCLEOTIDE SEQUENCE</scope>
    <source>
        <strain evidence="6">RSA 1196</strain>
    </source>
</reference>
<dbReference type="InterPro" id="IPR011989">
    <property type="entry name" value="ARM-like"/>
</dbReference>
<evidence type="ECO:0008006" key="8">
    <source>
        <dbReference type="Google" id="ProtNLM"/>
    </source>
</evidence>
<evidence type="ECO:0000256" key="4">
    <source>
        <dbReference type="PROSITE-ProRule" id="PRU00259"/>
    </source>
</evidence>
<evidence type="ECO:0000256" key="5">
    <source>
        <dbReference type="SAM" id="MobiDB-lite"/>
    </source>
</evidence>
<feature type="repeat" description="ARM" evidence="4">
    <location>
        <begin position="222"/>
        <end position="251"/>
    </location>
</feature>
<sequence length="303" mass="33815">MDTNDSQPPPDNETSATILPESQPSTHSAVPFRRRSLYKANGLPKTTKEARAQRIATDAQVRRRQRQQLILGKRFRALLEDAEESGTESESEVTPHDLYQLKQDLNRPDDQPECLRALKWLSSQLVSPSGLLQDYVLTGDCVPLLLKHIHSDNASVQLQAMWCVTNVAAGSQALCRKIMDSVPYLVAFLTSLNDDLADQAAWAIGNIAAEGPEFREQLVAHGAVEPLVELLRPSSSSQLVQTVCFALSNLARGPSAPLERMFEADIDARLLKYLTRHESRDVTSEVFWVLAYLTADKPEYIHR</sequence>
<feature type="compositionally biased region" description="Polar residues" evidence="5">
    <location>
        <begin position="1"/>
        <end position="28"/>
    </location>
</feature>
<dbReference type="SUPFAM" id="SSF48371">
    <property type="entry name" value="ARM repeat"/>
    <property type="match status" value="1"/>
</dbReference>
<feature type="region of interest" description="Disordered" evidence="5">
    <location>
        <begin position="1"/>
        <end position="32"/>
    </location>
</feature>
<dbReference type="AlphaFoldDB" id="A0A9W8ARX0"/>